<evidence type="ECO:0000256" key="1">
    <source>
        <dbReference type="ARBA" id="ARBA00008140"/>
    </source>
</evidence>
<evidence type="ECO:0000259" key="5">
    <source>
        <dbReference type="PROSITE" id="PS51858"/>
    </source>
</evidence>
<evidence type="ECO:0000313" key="6">
    <source>
        <dbReference type="EMBL" id="KAL3807051.1"/>
    </source>
</evidence>
<dbReference type="InterPro" id="IPR008580">
    <property type="entry name" value="PPPDE_dom"/>
</dbReference>
<protein>
    <recommendedName>
        <fullName evidence="5">PPPDE domain-containing protein</fullName>
    </recommendedName>
</protein>
<dbReference type="GO" id="GO:0006508">
    <property type="term" value="P:proteolysis"/>
    <property type="evidence" value="ECO:0007669"/>
    <property type="project" value="UniProtKB-KW"/>
</dbReference>
<accession>A0ABD3R755</accession>
<dbReference type="PROSITE" id="PS51858">
    <property type="entry name" value="PPPDE"/>
    <property type="match status" value="1"/>
</dbReference>
<feature type="domain" description="PPPDE" evidence="5">
    <location>
        <begin position="15"/>
        <end position="210"/>
    </location>
</feature>
<evidence type="ECO:0000313" key="7">
    <source>
        <dbReference type="Proteomes" id="UP001530377"/>
    </source>
</evidence>
<evidence type="ECO:0000256" key="2">
    <source>
        <dbReference type="ARBA" id="ARBA00022670"/>
    </source>
</evidence>
<keyword evidence="7" id="KW-1185">Reference proteome</keyword>
<reference evidence="6 7" key="1">
    <citation type="submission" date="2024-10" db="EMBL/GenBank/DDBJ databases">
        <title>Updated reference genomes for cyclostephanoid diatoms.</title>
        <authorList>
            <person name="Roberts W.R."/>
            <person name="Alverson A.J."/>
        </authorList>
    </citation>
    <scope>NUCLEOTIDE SEQUENCE [LARGE SCALE GENOMIC DNA]</scope>
    <source>
        <strain evidence="6 7">AJA228-03</strain>
    </source>
</reference>
<keyword evidence="3" id="KW-0378">Hydrolase</keyword>
<dbReference type="PANTHER" id="PTHR12378">
    <property type="entry name" value="DESUMOYLATING ISOPEPTIDASE"/>
    <property type="match status" value="1"/>
</dbReference>
<feature type="compositionally biased region" description="Basic and acidic residues" evidence="4">
    <location>
        <begin position="247"/>
        <end position="256"/>
    </location>
</feature>
<dbReference type="PANTHER" id="PTHR12378:SF80">
    <property type="entry name" value="IP06716P-RELATED"/>
    <property type="match status" value="1"/>
</dbReference>
<sequence>MLLSSGSALALEMHYNVILNIYDILPESRSQQRPQSSSASSSQPPAAISNIVSGLLAPLGFGTWECNRFFPPLIGAYHTSIDVRGFRYQFGANVGITRTASPQGGGETADSIRFVPPNGAYRESIVLGQTWNEQGEINAIVQRMRDNGFRGDTYHLVRRNCNHFSETFATALILGNELLEGNSVRALEKFPAWVNRLARIGSSLGTEDENPACDVMAEARVAAGVKGKVSWNFASSSSKSNNVARSQKKELTDKQKMALAKLKRAK</sequence>
<comment type="similarity">
    <text evidence="1">Belongs to the DeSI family.</text>
</comment>
<dbReference type="Pfam" id="PF05903">
    <property type="entry name" value="Peptidase_C97"/>
    <property type="match status" value="1"/>
</dbReference>
<name>A0ABD3R755_9STRA</name>
<dbReference type="Gene3D" id="3.90.1720.30">
    <property type="entry name" value="PPPDE domains"/>
    <property type="match status" value="1"/>
</dbReference>
<gene>
    <name evidence="6" type="ORF">ACHAXA_005172</name>
</gene>
<dbReference type="SMART" id="SM01179">
    <property type="entry name" value="DUF862"/>
    <property type="match status" value="1"/>
</dbReference>
<evidence type="ECO:0000256" key="4">
    <source>
        <dbReference type="SAM" id="MobiDB-lite"/>
    </source>
</evidence>
<evidence type="ECO:0000256" key="3">
    <source>
        <dbReference type="ARBA" id="ARBA00022801"/>
    </source>
</evidence>
<feature type="region of interest" description="Disordered" evidence="4">
    <location>
        <begin position="235"/>
        <end position="266"/>
    </location>
</feature>
<dbReference type="AlphaFoldDB" id="A0ABD3R755"/>
<comment type="caution">
    <text evidence="6">The sequence shown here is derived from an EMBL/GenBank/DDBJ whole genome shotgun (WGS) entry which is preliminary data.</text>
</comment>
<dbReference type="GO" id="GO:0008233">
    <property type="term" value="F:peptidase activity"/>
    <property type="evidence" value="ECO:0007669"/>
    <property type="project" value="UniProtKB-KW"/>
</dbReference>
<dbReference type="InterPro" id="IPR042266">
    <property type="entry name" value="PPPDE_sf"/>
</dbReference>
<proteinExistence type="inferred from homology"/>
<organism evidence="6 7">
    <name type="scientific">Cyclostephanos tholiformis</name>
    <dbReference type="NCBI Taxonomy" id="382380"/>
    <lineage>
        <taxon>Eukaryota</taxon>
        <taxon>Sar</taxon>
        <taxon>Stramenopiles</taxon>
        <taxon>Ochrophyta</taxon>
        <taxon>Bacillariophyta</taxon>
        <taxon>Coscinodiscophyceae</taxon>
        <taxon>Thalassiosirophycidae</taxon>
        <taxon>Stephanodiscales</taxon>
        <taxon>Stephanodiscaceae</taxon>
        <taxon>Cyclostephanos</taxon>
    </lineage>
</organism>
<dbReference type="Proteomes" id="UP001530377">
    <property type="component" value="Unassembled WGS sequence"/>
</dbReference>
<dbReference type="EMBL" id="JALLPB020000680">
    <property type="protein sequence ID" value="KAL3807051.1"/>
    <property type="molecule type" value="Genomic_DNA"/>
</dbReference>
<feature type="compositionally biased region" description="Low complexity" evidence="4">
    <location>
        <begin position="235"/>
        <end position="245"/>
    </location>
</feature>
<keyword evidence="2" id="KW-0645">Protease</keyword>